<dbReference type="EMBL" id="FNJU01000005">
    <property type="protein sequence ID" value="SDP70325.1"/>
    <property type="molecule type" value="Genomic_DNA"/>
</dbReference>
<dbReference type="PROSITE" id="PS50198">
    <property type="entry name" value="PPIC_PPIASE_2"/>
    <property type="match status" value="1"/>
</dbReference>
<keyword evidence="4 5" id="KW-0413">Isomerase</keyword>
<name>A0A1H0UW88_9BACI</name>
<dbReference type="OrthoDB" id="14196at2"/>
<dbReference type="RefSeq" id="WP_090854588.1">
    <property type="nucleotide sequence ID" value="NZ_FNJU01000005.1"/>
</dbReference>
<dbReference type="PANTHER" id="PTHR47245:SF1">
    <property type="entry name" value="FOLDASE PROTEIN PRSA"/>
    <property type="match status" value="1"/>
</dbReference>
<keyword evidence="5" id="KW-0449">Lipoprotein</keyword>
<dbReference type="InterPro" id="IPR023059">
    <property type="entry name" value="Foldase_PrsA"/>
</dbReference>
<dbReference type="SUPFAM" id="SSF54534">
    <property type="entry name" value="FKBP-like"/>
    <property type="match status" value="1"/>
</dbReference>
<evidence type="ECO:0000256" key="3">
    <source>
        <dbReference type="ARBA" id="ARBA00023110"/>
    </source>
</evidence>
<dbReference type="PANTHER" id="PTHR47245">
    <property type="entry name" value="PEPTIDYLPROLYL ISOMERASE"/>
    <property type="match status" value="1"/>
</dbReference>
<keyword evidence="9" id="KW-1185">Reference proteome</keyword>
<protein>
    <recommendedName>
        <fullName evidence="5">Foldase protein PrsA</fullName>
        <ecNumber evidence="5">5.2.1.8</ecNumber>
    </recommendedName>
</protein>
<evidence type="ECO:0000313" key="8">
    <source>
        <dbReference type="EMBL" id="SDP70325.1"/>
    </source>
</evidence>
<dbReference type="GO" id="GO:0006457">
    <property type="term" value="P:protein folding"/>
    <property type="evidence" value="ECO:0007669"/>
    <property type="project" value="UniProtKB-UniRule"/>
</dbReference>
<comment type="function">
    <text evidence="5">Plays a major role in protein secretion by helping the post-translocational extracellular folding of several secreted proteins.</text>
</comment>
<keyword evidence="5" id="KW-0472">Membrane</keyword>
<dbReference type="AlphaFoldDB" id="A0A1H0UW88"/>
<dbReference type="HAMAP" id="MF_01145">
    <property type="entry name" value="Foldase_PrsA"/>
    <property type="match status" value="1"/>
</dbReference>
<dbReference type="GO" id="GO:0005886">
    <property type="term" value="C:plasma membrane"/>
    <property type="evidence" value="ECO:0007669"/>
    <property type="project" value="UniProtKB-SubCell"/>
</dbReference>
<evidence type="ECO:0000256" key="5">
    <source>
        <dbReference type="HAMAP-Rule" id="MF_01145"/>
    </source>
</evidence>
<dbReference type="Proteomes" id="UP000199159">
    <property type="component" value="Unassembled WGS sequence"/>
</dbReference>
<dbReference type="Gene3D" id="3.10.50.40">
    <property type="match status" value="1"/>
</dbReference>
<evidence type="ECO:0000313" key="9">
    <source>
        <dbReference type="Proteomes" id="UP000199159"/>
    </source>
</evidence>
<evidence type="ECO:0000256" key="6">
    <source>
        <dbReference type="SAM" id="SignalP"/>
    </source>
</evidence>
<evidence type="ECO:0000256" key="1">
    <source>
        <dbReference type="ARBA" id="ARBA00000971"/>
    </source>
</evidence>
<feature type="chain" id="PRO_5011444534" description="Foldase protein PrsA" evidence="6">
    <location>
        <begin position="25"/>
        <end position="274"/>
    </location>
</feature>
<dbReference type="PROSITE" id="PS01096">
    <property type="entry name" value="PPIC_PPIASE_1"/>
    <property type="match status" value="1"/>
</dbReference>
<dbReference type="PROSITE" id="PS51257">
    <property type="entry name" value="PROKAR_LIPOPROTEIN"/>
    <property type="match status" value="1"/>
</dbReference>
<reference evidence="9" key="1">
    <citation type="submission" date="2016-10" db="EMBL/GenBank/DDBJ databases">
        <authorList>
            <person name="Varghese N."/>
            <person name="Submissions S."/>
        </authorList>
    </citation>
    <scope>NUCLEOTIDE SEQUENCE [LARGE SCALE GENOMIC DNA]</scope>
    <source>
        <strain evidence="9">IBRC-M10078</strain>
    </source>
</reference>
<evidence type="ECO:0000256" key="2">
    <source>
        <dbReference type="ARBA" id="ARBA00022729"/>
    </source>
</evidence>
<accession>A0A1H0UW88</accession>
<organism evidence="8 9">
    <name type="scientific">Litchfieldia salsa</name>
    <dbReference type="NCBI Taxonomy" id="930152"/>
    <lineage>
        <taxon>Bacteria</taxon>
        <taxon>Bacillati</taxon>
        <taxon>Bacillota</taxon>
        <taxon>Bacilli</taxon>
        <taxon>Bacillales</taxon>
        <taxon>Bacillaceae</taxon>
        <taxon>Litchfieldia</taxon>
    </lineage>
</organism>
<dbReference type="InterPro" id="IPR046357">
    <property type="entry name" value="PPIase_dom_sf"/>
</dbReference>
<evidence type="ECO:0000256" key="4">
    <source>
        <dbReference type="ARBA" id="ARBA00023235"/>
    </source>
</evidence>
<keyword evidence="3 5" id="KW-0697">Rotamase</keyword>
<sequence>MKKFVIALTTTASLLALSACNNSADNSDVIAETSAGNITKEEFYTSMKTQVGSEILKDMIYVKALDEKYEVTKEELDKQYETIKTSYGPQFDAIVEQRGEEAIRELIRTDLLKQKAAKASITEIVKASHILVEDEATAKEVLAKLEEGKTFEELAAEYSSDGSAAQGGELGWFPKGQMVPEFEEAAFTLGKGEVSEPVKSQFGYHIIKVTETKEDFDKLSDEEKDTIIGTILQQNTALLQTALDEAITDVEIEIKDKDLEGIFDTATDTATDTK</sequence>
<dbReference type="InterPro" id="IPR000297">
    <property type="entry name" value="PPIase_PpiC"/>
</dbReference>
<dbReference type="Pfam" id="PF13616">
    <property type="entry name" value="Rotamase_3"/>
    <property type="match status" value="1"/>
</dbReference>
<keyword evidence="5" id="KW-1003">Cell membrane</keyword>
<keyword evidence="5" id="KW-0564">Palmitate</keyword>
<feature type="signal peptide" evidence="6">
    <location>
        <begin position="1"/>
        <end position="24"/>
    </location>
</feature>
<dbReference type="GO" id="GO:0003755">
    <property type="term" value="F:peptidyl-prolyl cis-trans isomerase activity"/>
    <property type="evidence" value="ECO:0007669"/>
    <property type="project" value="UniProtKB-UniRule"/>
</dbReference>
<dbReference type="STRING" id="930152.SAMN05216565_105206"/>
<feature type="domain" description="PpiC" evidence="7">
    <location>
        <begin position="122"/>
        <end position="211"/>
    </location>
</feature>
<proteinExistence type="inferred from homology"/>
<dbReference type="InterPro" id="IPR050245">
    <property type="entry name" value="PrsA_foldase"/>
</dbReference>
<comment type="similarity">
    <text evidence="5">Belongs to the PrsA family.</text>
</comment>
<evidence type="ECO:0000259" key="7">
    <source>
        <dbReference type="PROSITE" id="PS50198"/>
    </source>
</evidence>
<keyword evidence="2 5" id="KW-0732">Signal</keyword>
<comment type="subcellular location">
    <subcellularLocation>
        <location evidence="5">Cell membrane</location>
        <topology evidence="5">Lipid-anchor</topology>
    </subcellularLocation>
</comment>
<dbReference type="InterPro" id="IPR023058">
    <property type="entry name" value="PPIase_PpiC_CS"/>
</dbReference>
<comment type="catalytic activity">
    <reaction evidence="1 5">
        <text>[protein]-peptidylproline (omega=180) = [protein]-peptidylproline (omega=0)</text>
        <dbReference type="Rhea" id="RHEA:16237"/>
        <dbReference type="Rhea" id="RHEA-COMP:10747"/>
        <dbReference type="Rhea" id="RHEA-COMP:10748"/>
        <dbReference type="ChEBI" id="CHEBI:83833"/>
        <dbReference type="ChEBI" id="CHEBI:83834"/>
        <dbReference type="EC" id="5.2.1.8"/>
    </reaction>
</comment>
<gene>
    <name evidence="5" type="primary">prsA</name>
    <name evidence="8" type="ORF">SAMN05216565_105206</name>
</gene>
<dbReference type="EC" id="5.2.1.8" evidence="5"/>